<dbReference type="SMART" id="SM01416">
    <property type="entry name" value="Ribosomal_L19e"/>
    <property type="match status" value="1"/>
</dbReference>
<dbReference type="PROSITE" id="PS00526">
    <property type="entry name" value="RIBOSOMAL_L19E"/>
    <property type="match status" value="1"/>
</dbReference>
<dbReference type="InterPro" id="IPR057259">
    <property type="entry name" value="Ribosomal_L19e"/>
</dbReference>
<dbReference type="InterPro" id="IPR057260">
    <property type="entry name" value="Ribosomal_L19e_C"/>
</dbReference>
<dbReference type="InterPro" id="IPR035970">
    <property type="entry name" value="60S_ribosomal_eL19_sf"/>
</dbReference>
<gene>
    <name evidence="7" type="ORF">NAV_LOCUS5245</name>
</gene>
<reference evidence="7 8" key="1">
    <citation type="submission" date="2018-08" db="EMBL/GenBank/DDBJ databases">
        <authorList>
            <person name="Laetsch R D."/>
            <person name="Stevens L."/>
            <person name="Kumar S."/>
            <person name="Blaxter L. M."/>
        </authorList>
    </citation>
    <scope>NUCLEOTIDE SEQUENCE [LARGE SCALE GENOMIC DNA]</scope>
</reference>
<dbReference type="InterPro" id="IPR039547">
    <property type="entry name" value="Ribosomal_eL19"/>
</dbReference>
<evidence type="ECO:0000256" key="5">
    <source>
        <dbReference type="SAM" id="MobiDB-lite"/>
    </source>
</evidence>
<feature type="region of interest" description="Disordered" evidence="5">
    <location>
        <begin position="248"/>
        <end position="273"/>
    </location>
</feature>
<dbReference type="GO" id="GO:0022625">
    <property type="term" value="C:cytosolic large ribosomal subunit"/>
    <property type="evidence" value="ECO:0007669"/>
    <property type="project" value="InterPro"/>
</dbReference>
<dbReference type="Gene3D" id="1.10.1200.240">
    <property type="match status" value="1"/>
</dbReference>
<evidence type="ECO:0000313" key="7">
    <source>
        <dbReference type="EMBL" id="VBB30454.1"/>
    </source>
</evidence>
<keyword evidence="3 4" id="KW-0687">Ribonucleoprotein</keyword>
<dbReference type="GO" id="GO:0003735">
    <property type="term" value="F:structural constituent of ribosome"/>
    <property type="evidence" value="ECO:0007669"/>
    <property type="project" value="InterPro"/>
</dbReference>
<evidence type="ECO:0000256" key="3">
    <source>
        <dbReference type="ARBA" id="ARBA00023274"/>
    </source>
</evidence>
<evidence type="ECO:0000256" key="1">
    <source>
        <dbReference type="ARBA" id="ARBA00011082"/>
    </source>
</evidence>
<dbReference type="STRING" id="6277.A0A498SEX1"/>
<keyword evidence="2 4" id="KW-0689">Ribosomal protein</keyword>
<sequence length="273" mass="32100">MFPVASGRCVSEIGRYIPTTSSLSAPLLESLNSSKLNIARSQGVARYERLHLKWGALRRVVRCVHSGLRLQKRLAADVLKCGKKKVWLDPNEINEISNANSRQNIRRLVKDGLIIRKPIAVHSRYRARKNLEARRKGRHMGYGKRRGTRNARMPEKILWIRRMRVLRHLLKRYREAKKIDKHLYHDLYLRAKGNAFKNKRNLMEFIFKRKTENTRSKQLAEQAEARRAKNKESRKRREQRLVMKRAEALRKISENEKETAASKETKESKATEK</sequence>
<dbReference type="SUPFAM" id="SSF48140">
    <property type="entry name" value="Ribosomal protein L19 (L19e)"/>
    <property type="match status" value="1"/>
</dbReference>
<dbReference type="PANTHER" id="PTHR10722">
    <property type="entry name" value="60S RIBOSOMAL PROTEIN L19"/>
    <property type="match status" value="1"/>
</dbReference>
<comment type="similarity">
    <text evidence="1 4">Belongs to the eukaryotic ribosomal protein eL19 family.</text>
</comment>
<dbReference type="EMBL" id="UPTC01000879">
    <property type="protein sequence ID" value="VBB30454.1"/>
    <property type="molecule type" value="Genomic_DNA"/>
</dbReference>
<keyword evidence="8" id="KW-1185">Reference proteome</keyword>
<accession>A0A498SEX1</accession>
<protein>
    <recommendedName>
        <fullName evidence="4">Ribosomal protein L19</fullName>
    </recommendedName>
</protein>
<dbReference type="AlphaFoldDB" id="A0A498SEX1"/>
<dbReference type="InterPro" id="IPR000196">
    <property type="entry name" value="Ribosomal_eL19_dom"/>
</dbReference>
<dbReference type="Gene3D" id="1.10.1650.10">
    <property type="match status" value="1"/>
</dbReference>
<dbReference type="InterPro" id="IPR023638">
    <property type="entry name" value="Ribosomal_eL19_CS"/>
</dbReference>
<dbReference type="Proteomes" id="UP000276991">
    <property type="component" value="Unassembled WGS sequence"/>
</dbReference>
<dbReference type="CDD" id="cd01417">
    <property type="entry name" value="Ribosomal_L19e_E"/>
    <property type="match status" value="1"/>
</dbReference>
<dbReference type="GO" id="GO:0006412">
    <property type="term" value="P:translation"/>
    <property type="evidence" value="ECO:0007669"/>
    <property type="project" value="InterPro"/>
</dbReference>
<dbReference type="OrthoDB" id="5407653at2759"/>
<proteinExistence type="inferred from homology"/>
<dbReference type="GO" id="GO:0003723">
    <property type="term" value="F:RNA binding"/>
    <property type="evidence" value="ECO:0007669"/>
    <property type="project" value="InterPro"/>
</dbReference>
<dbReference type="FunFam" id="1.10.1650.10:FF:000001">
    <property type="entry name" value="Ribosomal protein L19"/>
    <property type="match status" value="1"/>
</dbReference>
<organism evidence="7 8">
    <name type="scientific">Acanthocheilonema viteae</name>
    <name type="common">Filarial nematode worm</name>
    <name type="synonym">Dipetalonema viteae</name>
    <dbReference type="NCBI Taxonomy" id="6277"/>
    <lineage>
        <taxon>Eukaryota</taxon>
        <taxon>Metazoa</taxon>
        <taxon>Ecdysozoa</taxon>
        <taxon>Nematoda</taxon>
        <taxon>Chromadorea</taxon>
        <taxon>Rhabditida</taxon>
        <taxon>Spirurina</taxon>
        <taxon>Spiruromorpha</taxon>
        <taxon>Filarioidea</taxon>
        <taxon>Onchocercidae</taxon>
        <taxon>Acanthocheilonema</taxon>
    </lineage>
</organism>
<evidence type="ECO:0000256" key="4">
    <source>
        <dbReference type="RuleBase" id="RU000574"/>
    </source>
</evidence>
<evidence type="ECO:0000313" key="8">
    <source>
        <dbReference type="Proteomes" id="UP000276991"/>
    </source>
</evidence>
<dbReference type="NCBIfam" id="NF006343">
    <property type="entry name" value="PRK08570.1"/>
    <property type="match status" value="1"/>
</dbReference>
<dbReference type="InterPro" id="IPR033935">
    <property type="entry name" value="Ribosomal_eL19_euk"/>
</dbReference>
<dbReference type="Pfam" id="PF25476">
    <property type="entry name" value="Ribosomal_L19e_C"/>
    <property type="match status" value="1"/>
</dbReference>
<dbReference type="HAMAP" id="MF_01475">
    <property type="entry name" value="Ribosomal_eL19"/>
    <property type="match status" value="1"/>
</dbReference>
<dbReference type="Pfam" id="PF01280">
    <property type="entry name" value="Ribosomal_L19e"/>
    <property type="match status" value="1"/>
</dbReference>
<feature type="domain" description="Large ribosomal subunit protein eL19" evidence="6">
    <location>
        <begin position="67"/>
        <end position="210"/>
    </location>
</feature>
<dbReference type="FunFam" id="1.10.1200.240:FF:000001">
    <property type="entry name" value="Ribosomal protein L19"/>
    <property type="match status" value="1"/>
</dbReference>
<name>A0A498SEX1_ACAVI</name>
<evidence type="ECO:0000259" key="6">
    <source>
        <dbReference type="SMART" id="SM01416"/>
    </source>
</evidence>
<dbReference type="InterPro" id="IPR015972">
    <property type="entry name" value="Ribosomal_eL19_dom1"/>
</dbReference>
<evidence type="ECO:0000256" key="2">
    <source>
        <dbReference type="ARBA" id="ARBA00022980"/>
    </source>
</evidence>